<dbReference type="Gene3D" id="2.60.40.1260">
    <property type="entry name" value="Lamin Tail domain"/>
    <property type="match status" value="1"/>
</dbReference>
<keyword evidence="3" id="KW-1185">Reference proteome</keyword>
<reference evidence="2 3" key="1">
    <citation type="submission" date="2019-08" db="EMBL/GenBank/DDBJ databases">
        <title>Deep-cultivation of Planctomycetes and their phenomic and genomic characterization uncovers novel biology.</title>
        <authorList>
            <person name="Wiegand S."/>
            <person name="Jogler M."/>
            <person name="Boedeker C."/>
            <person name="Pinto D."/>
            <person name="Vollmers J."/>
            <person name="Rivas-Marin E."/>
            <person name="Kohn T."/>
            <person name="Peeters S.H."/>
            <person name="Heuer A."/>
            <person name="Rast P."/>
            <person name="Oberbeckmann S."/>
            <person name="Bunk B."/>
            <person name="Jeske O."/>
            <person name="Meyerdierks A."/>
            <person name="Storesund J.E."/>
            <person name="Kallscheuer N."/>
            <person name="Luecker S."/>
            <person name="Lage O.M."/>
            <person name="Pohl T."/>
            <person name="Merkel B.J."/>
            <person name="Hornburger P."/>
            <person name="Mueller R.-W."/>
            <person name="Bruemmer F."/>
            <person name="Labrenz M."/>
            <person name="Spormann A.M."/>
            <person name="Op den Camp H."/>
            <person name="Overmann J."/>
            <person name="Amann R."/>
            <person name="Jetten M.S.M."/>
            <person name="Mascher T."/>
            <person name="Medema M.H."/>
            <person name="Devos D.P."/>
            <person name="Kaster A.-K."/>
            <person name="Ovreas L."/>
            <person name="Rohde M."/>
            <person name="Galperin M.Y."/>
            <person name="Jogler C."/>
        </authorList>
    </citation>
    <scope>NUCLEOTIDE SEQUENCE [LARGE SCALE GENOMIC DNA]</scope>
    <source>
        <strain evidence="2 3">Pr1d</strain>
    </source>
</reference>
<proteinExistence type="predicted"/>
<name>A0A5B9QEX7_9BACT</name>
<gene>
    <name evidence="2" type="ORF">Pr1d_33710</name>
</gene>
<dbReference type="PROSITE" id="PS51841">
    <property type="entry name" value="LTD"/>
    <property type="match status" value="1"/>
</dbReference>
<dbReference type="KEGG" id="bgok:Pr1d_33710"/>
<evidence type="ECO:0000313" key="2">
    <source>
        <dbReference type="EMBL" id="QEG36062.1"/>
    </source>
</evidence>
<evidence type="ECO:0000259" key="1">
    <source>
        <dbReference type="PROSITE" id="PS51841"/>
    </source>
</evidence>
<feature type="domain" description="LTD" evidence="1">
    <location>
        <begin position="32"/>
        <end position="160"/>
    </location>
</feature>
<dbReference type="InterPro" id="IPR001322">
    <property type="entry name" value="Lamin_tail_dom"/>
</dbReference>
<dbReference type="SUPFAM" id="SSF74853">
    <property type="entry name" value="Lamin A/C globular tail domain"/>
    <property type="match status" value="1"/>
</dbReference>
<evidence type="ECO:0000313" key="3">
    <source>
        <dbReference type="Proteomes" id="UP000323917"/>
    </source>
</evidence>
<dbReference type="EMBL" id="CP042913">
    <property type="protein sequence ID" value="QEG36062.1"/>
    <property type="molecule type" value="Genomic_DNA"/>
</dbReference>
<sequence>MFDGPSAKASIIMIRYVQLVAFLVVLLVPLQSRGSIVINEIHADPAADLSGDANGDGVRSATHDEFIELLNTGLSSVDIGGWTLSDDDTSSVFSFPFATMIAPGEFVVLFGGGTPTGFGSIQVFTDDGSIGTGLSNSGDTVQLFDDSSTPVLIASYTYGSEGGDDQSLTRSPDGTGGFVKHSTIPPGNLFSPGTAASAIVPELTSFAVWSVLGLVTYVGGRRRL</sequence>
<dbReference type="AlphaFoldDB" id="A0A5B9QEX7"/>
<dbReference type="Proteomes" id="UP000323917">
    <property type="component" value="Chromosome"/>
</dbReference>
<organism evidence="2 3">
    <name type="scientific">Bythopirellula goksoeyrii</name>
    <dbReference type="NCBI Taxonomy" id="1400387"/>
    <lineage>
        <taxon>Bacteria</taxon>
        <taxon>Pseudomonadati</taxon>
        <taxon>Planctomycetota</taxon>
        <taxon>Planctomycetia</taxon>
        <taxon>Pirellulales</taxon>
        <taxon>Lacipirellulaceae</taxon>
        <taxon>Bythopirellula</taxon>
    </lineage>
</organism>
<dbReference type="OrthoDB" id="223420at2"/>
<dbReference type="Pfam" id="PF00932">
    <property type="entry name" value="LTD"/>
    <property type="match status" value="1"/>
</dbReference>
<dbReference type="InterPro" id="IPR036415">
    <property type="entry name" value="Lamin_tail_dom_sf"/>
</dbReference>
<accession>A0A5B9QEX7</accession>
<protein>
    <recommendedName>
        <fullName evidence="1">LTD domain-containing protein</fullName>
    </recommendedName>
</protein>